<reference evidence="3" key="1">
    <citation type="submission" date="2017-03" db="EMBL/GenBank/DDBJ databases">
        <title>Draft genome sequence of Moraxella equi CCUG 4950T type strain.</title>
        <authorList>
            <person name="Salva-Serra F."/>
            <person name="Engstrom-Jakobsson H."/>
            <person name="Thorell K."/>
            <person name="Jaen-Luchoro D."/>
            <person name="Gonzales-Siles L."/>
            <person name="Karlsson R."/>
            <person name="Yazdan S."/>
            <person name="Boulund F."/>
            <person name="Johnning A."/>
            <person name="Engstrand L."/>
            <person name="Kristiansson E."/>
            <person name="Moore E."/>
        </authorList>
    </citation>
    <scope>NUCLEOTIDE SEQUENCE [LARGE SCALE GENOMIC DNA]</scope>
    <source>
        <strain evidence="3">CCUG 4441</strain>
    </source>
</reference>
<dbReference type="EMBL" id="UGQC01000004">
    <property type="protein sequence ID" value="STZ74885.1"/>
    <property type="molecule type" value="Genomic_DNA"/>
</dbReference>
<dbReference type="EMBL" id="MXAN01000033">
    <property type="protein sequence ID" value="OPH37749.1"/>
    <property type="molecule type" value="Genomic_DNA"/>
</dbReference>
<reference evidence="1" key="2">
    <citation type="submission" date="2017-03" db="EMBL/GenBank/DDBJ databases">
        <authorList>
            <person name="Afonso C.L."/>
            <person name="Miller P.J."/>
            <person name="Scott M.A."/>
            <person name="Spackman E."/>
            <person name="Goraichik I."/>
            <person name="Dimitrov K.M."/>
            <person name="Suarez D.L."/>
            <person name="Swayne D.E."/>
        </authorList>
    </citation>
    <scope>NUCLEOTIDE SEQUENCE</scope>
    <source>
        <strain evidence="1">CCUG 4441</strain>
    </source>
</reference>
<name>A0A1V4GYK9_MORLA</name>
<dbReference type="GeneID" id="302271528"/>
<evidence type="ECO:0000313" key="1">
    <source>
        <dbReference type="EMBL" id="OPH37749.1"/>
    </source>
</evidence>
<proteinExistence type="predicted"/>
<sequence>MFIVNDNQYLNITTDISNQEKKYGRQIPENSKHFIWSENLDDFISVCKDAINSFIDDCAEDSFEDLEEINLGYLYTLNLPRADFLANQHPDLFCHLMKFADDLFIFPPFFYHNENLVINQETFLINPITNIYIEDNKIFMEGFGYFIKDRNEYYYTNVKDFINKENLVKVVR</sequence>
<keyword evidence="4" id="KW-1185">Reference proteome</keyword>
<gene>
    <name evidence="1" type="ORF">B5J94_05160</name>
    <name evidence="2" type="ORF">NCTC7911_03066</name>
</gene>
<reference evidence="2 4" key="3">
    <citation type="submission" date="2018-06" db="EMBL/GenBank/DDBJ databases">
        <authorList>
            <consortium name="Pathogen Informatics"/>
            <person name="Doyle S."/>
        </authorList>
    </citation>
    <scope>NUCLEOTIDE SEQUENCE [LARGE SCALE GENOMIC DNA]</scope>
    <source>
        <strain evidence="2 4">NCTC7911</strain>
    </source>
</reference>
<evidence type="ECO:0000313" key="4">
    <source>
        <dbReference type="Proteomes" id="UP000254107"/>
    </source>
</evidence>
<dbReference type="Proteomes" id="UP000254107">
    <property type="component" value="Unassembled WGS sequence"/>
</dbReference>
<dbReference type="Proteomes" id="UP000191025">
    <property type="component" value="Unassembled WGS sequence"/>
</dbReference>
<evidence type="ECO:0000313" key="2">
    <source>
        <dbReference type="EMBL" id="STZ74885.1"/>
    </source>
</evidence>
<evidence type="ECO:0000313" key="3">
    <source>
        <dbReference type="Proteomes" id="UP000191025"/>
    </source>
</evidence>
<dbReference type="RefSeq" id="WP_062498619.1">
    <property type="nucleotide sequence ID" value="NZ_MXAN01000033.1"/>
</dbReference>
<dbReference type="AlphaFoldDB" id="A0A1V4GYK9"/>
<protein>
    <submittedName>
        <fullName evidence="1">Uncharacterized protein</fullName>
    </submittedName>
</protein>
<organism evidence="1 3">
    <name type="scientific">Moraxella lacunata</name>
    <dbReference type="NCBI Taxonomy" id="477"/>
    <lineage>
        <taxon>Bacteria</taxon>
        <taxon>Pseudomonadati</taxon>
        <taxon>Pseudomonadota</taxon>
        <taxon>Gammaproteobacteria</taxon>
        <taxon>Moraxellales</taxon>
        <taxon>Moraxellaceae</taxon>
        <taxon>Moraxella</taxon>
    </lineage>
</organism>
<accession>A0A1V4GYK9</accession>